<dbReference type="NCBIfam" id="NF006100">
    <property type="entry name" value="PRK08252.1"/>
    <property type="match status" value="1"/>
</dbReference>
<protein>
    <submittedName>
        <fullName evidence="3">Crotonase/enoyl-CoA hydratase family protein</fullName>
    </submittedName>
</protein>
<evidence type="ECO:0000256" key="1">
    <source>
        <dbReference type="ARBA" id="ARBA00005254"/>
    </source>
</evidence>
<dbReference type="GO" id="GO:0003824">
    <property type="term" value="F:catalytic activity"/>
    <property type="evidence" value="ECO:0007669"/>
    <property type="project" value="InterPro"/>
</dbReference>
<dbReference type="AlphaFoldDB" id="A0A6H9YHD1"/>
<sequence length="253" mass="26203">MSTVLTEFGDGIAVITINRPEARNAVDLETTKAIAAAIDELEARPDLLVGILTGAGGTFSSGMDLKAFARGERPALPGRGFAGITERPPSKPLIAAVEGWAAAGGCELALAADLVVAARDATFSLPEVKRGLIAVGGGLLRVAKALPYHLAMHLVLTGDPLPATKAHEYGLVNVLTEPGGALGEARALAGRIAANAPFAVRASKQIVAASVSYTDAEAFAEQRKVWLEVTASADAMEGARAFAEKRAPVWQDR</sequence>
<dbReference type="InterPro" id="IPR029045">
    <property type="entry name" value="ClpP/crotonase-like_dom_sf"/>
</dbReference>
<dbReference type="EMBL" id="WBMT01000016">
    <property type="protein sequence ID" value="KAB2344461.1"/>
    <property type="molecule type" value="Genomic_DNA"/>
</dbReference>
<dbReference type="Proteomes" id="UP000468735">
    <property type="component" value="Unassembled WGS sequence"/>
</dbReference>
<dbReference type="OrthoDB" id="4284283at2"/>
<comment type="caution">
    <text evidence="3">The sequence shown here is derived from an EMBL/GenBank/DDBJ whole genome shotgun (WGS) entry which is preliminary data.</text>
</comment>
<dbReference type="InterPro" id="IPR018376">
    <property type="entry name" value="Enoyl-CoA_hyd/isom_CS"/>
</dbReference>
<dbReference type="PANTHER" id="PTHR43802:SF1">
    <property type="entry name" value="IP11341P-RELATED"/>
    <property type="match status" value="1"/>
</dbReference>
<proteinExistence type="inferred from homology"/>
<evidence type="ECO:0000313" key="4">
    <source>
        <dbReference type="Proteomes" id="UP000468735"/>
    </source>
</evidence>
<dbReference type="InterPro" id="IPR001753">
    <property type="entry name" value="Enoyl-CoA_hydra/iso"/>
</dbReference>
<dbReference type="InterPro" id="IPR014748">
    <property type="entry name" value="Enoyl-CoA_hydra_C"/>
</dbReference>
<dbReference type="Pfam" id="PF00378">
    <property type="entry name" value="ECH_1"/>
    <property type="match status" value="1"/>
</dbReference>
<comment type="similarity">
    <text evidence="1 2">Belongs to the enoyl-CoA hydratase/isomerase family.</text>
</comment>
<dbReference type="SUPFAM" id="SSF52096">
    <property type="entry name" value="ClpP/crotonase"/>
    <property type="match status" value="1"/>
</dbReference>
<dbReference type="Gene3D" id="3.90.226.10">
    <property type="entry name" value="2-enoyl-CoA Hydratase, Chain A, domain 1"/>
    <property type="match status" value="1"/>
</dbReference>
<dbReference type="RefSeq" id="WP_151565489.1">
    <property type="nucleotide sequence ID" value="NZ_WBMT01000016.1"/>
</dbReference>
<name>A0A6H9YHD1_9ACTN</name>
<dbReference type="PANTHER" id="PTHR43802">
    <property type="entry name" value="ENOYL-COA HYDRATASE"/>
    <property type="match status" value="1"/>
</dbReference>
<evidence type="ECO:0000313" key="3">
    <source>
        <dbReference type="EMBL" id="KAB2344461.1"/>
    </source>
</evidence>
<dbReference type="CDD" id="cd06558">
    <property type="entry name" value="crotonase-like"/>
    <property type="match status" value="1"/>
</dbReference>
<evidence type="ECO:0000256" key="2">
    <source>
        <dbReference type="RuleBase" id="RU003707"/>
    </source>
</evidence>
<keyword evidence="4" id="KW-1185">Reference proteome</keyword>
<gene>
    <name evidence="3" type="ORF">F8566_31540</name>
</gene>
<dbReference type="PROSITE" id="PS00166">
    <property type="entry name" value="ENOYL_COA_HYDRATASE"/>
    <property type="match status" value="1"/>
</dbReference>
<reference evidence="3 4" key="1">
    <citation type="submission" date="2019-09" db="EMBL/GenBank/DDBJ databases">
        <title>Actinomadura physcomitrii sp. nov., a novel actinomycete isolated from moss [Physcomitrium sphaericum (Ludw) Fuernr].</title>
        <authorList>
            <person name="Zhuang X."/>
            <person name="Liu C."/>
        </authorList>
    </citation>
    <scope>NUCLEOTIDE SEQUENCE [LARGE SCALE GENOMIC DNA]</scope>
    <source>
        <strain evidence="3 4">HMC1</strain>
    </source>
</reference>
<accession>A0A6H9YHD1</accession>
<dbReference type="Gene3D" id="1.10.12.10">
    <property type="entry name" value="Lyase 2-enoyl-coa Hydratase, Chain A, domain 2"/>
    <property type="match status" value="1"/>
</dbReference>
<organism evidence="3 4">
    <name type="scientific">Actinomadura rudentiformis</name>
    <dbReference type="NCBI Taxonomy" id="359158"/>
    <lineage>
        <taxon>Bacteria</taxon>
        <taxon>Bacillati</taxon>
        <taxon>Actinomycetota</taxon>
        <taxon>Actinomycetes</taxon>
        <taxon>Streptosporangiales</taxon>
        <taxon>Thermomonosporaceae</taxon>
        <taxon>Actinomadura</taxon>
    </lineage>
</organism>